<gene>
    <name evidence="1" type="ORF">ElyMa_006645800</name>
</gene>
<dbReference type="EMBL" id="BMAT01013331">
    <property type="protein sequence ID" value="GFS10411.1"/>
    <property type="molecule type" value="Genomic_DNA"/>
</dbReference>
<name>A0AAV4IEK2_9GAST</name>
<reference evidence="1 2" key="1">
    <citation type="journal article" date="2021" name="Elife">
        <title>Chloroplast acquisition without the gene transfer in kleptoplastic sea slugs, Plakobranchus ocellatus.</title>
        <authorList>
            <person name="Maeda T."/>
            <person name="Takahashi S."/>
            <person name="Yoshida T."/>
            <person name="Shimamura S."/>
            <person name="Takaki Y."/>
            <person name="Nagai Y."/>
            <person name="Toyoda A."/>
            <person name="Suzuki Y."/>
            <person name="Arimoto A."/>
            <person name="Ishii H."/>
            <person name="Satoh N."/>
            <person name="Nishiyama T."/>
            <person name="Hasebe M."/>
            <person name="Maruyama T."/>
            <person name="Minagawa J."/>
            <person name="Obokata J."/>
            <person name="Shigenobu S."/>
        </authorList>
    </citation>
    <scope>NUCLEOTIDE SEQUENCE [LARGE SCALE GENOMIC DNA]</scope>
</reference>
<proteinExistence type="predicted"/>
<comment type="caution">
    <text evidence="1">The sequence shown here is derived from an EMBL/GenBank/DDBJ whole genome shotgun (WGS) entry which is preliminary data.</text>
</comment>
<dbReference type="Proteomes" id="UP000762676">
    <property type="component" value="Unassembled WGS sequence"/>
</dbReference>
<evidence type="ECO:0000313" key="1">
    <source>
        <dbReference type="EMBL" id="GFS10411.1"/>
    </source>
</evidence>
<evidence type="ECO:0000313" key="2">
    <source>
        <dbReference type="Proteomes" id="UP000762676"/>
    </source>
</evidence>
<sequence length="86" mass="9918">MAQTGATAIWHRYAALQTTLYKSSINEPRSFAPSTHRHYSEVSRVEIYLHLRPILQTPIAVRGRKQVFWSCAERCFSSVIMDYSSL</sequence>
<accession>A0AAV4IEK2</accession>
<dbReference type="AlphaFoldDB" id="A0AAV4IEK2"/>
<organism evidence="1 2">
    <name type="scientific">Elysia marginata</name>
    <dbReference type="NCBI Taxonomy" id="1093978"/>
    <lineage>
        <taxon>Eukaryota</taxon>
        <taxon>Metazoa</taxon>
        <taxon>Spiralia</taxon>
        <taxon>Lophotrochozoa</taxon>
        <taxon>Mollusca</taxon>
        <taxon>Gastropoda</taxon>
        <taxon>Heterobranchia</taxon>
        <taxon>Euthyneura</taxon>
        <taxon>Panpulmonata</taxon>
        <taxon>Sacoglossa</taxon>
        <taxon>Placobranchoidea</taxon>
        <taxon>Plakobranchidae</taxon>
        <taxon>Elysia</taxon>
    </lineage>
</organism>
<protein>
    <submittedName>
        <fullName evidence="1">Uncharacterized protein</fullName>
    </submittedName>
</protein>
<keyword evidence="2" id="KW-1185">Reference proteome</keyword>